<evidence type="ECO:0000313" key="9">
    <source>
        <dbReference type="EMBL" id="CAE4630914.1"/>
    </source>
</evidence>
<gene>
    <name evidence="7" type="ORF">DBRI00130_LOCUS27337</name>
    <name evidence="8" type="ORF">DBRI00130_LOCUS27338</name>
    <name evidence="9" type="ORF">DBRI00130_LOCUS27340</name>
    <name evidence="10" type="ORF">DBRI00130_LOCUS27341</name>
</gene>
<keyword evidence="2 6" id="KW-0812">Transmembrane</keyword>
<feature type="transmembrane region" description="Helical" evidence="6">
    <location>
        <begin position="117"/>
        <end position="148"/>
    </location>
</feature>
<evidence type="ECO:0000313" key="10">
    <source>
        <dbReference type="EMBL" id="CAE4630916.1"/>
    </source>
</evidence>
<reference evidence="8" key="1">
    <citation type="submission" date="2021-01" db="EMBL/GenBank/DDBJ databases">
        <authorList>
            <person name="Corre E."/>
            <person name="Pelletier E."/>
            <person name="Niang G."/>
            <person name="Scheremetjew M."/>
            <person name="Finn R."/>
            <person name="Kale V."/>
            <person name="Holt S."/>
            <person name="Cochrane G."/>
            <person name="Meng A."/>
            <person name="Brown T."/>
            <person name="Cohen L."/>
        </authorList>
    </citation>
    <scope>NUCLEOTIDE SEQUENCE</scope>
    <source>
        <strain evidence="8">GSO104</strain>
    </source>
</reference>
<dbReference type="EMBL" id="HBNS01035021">
    <property type="protein sequence ID" value="CAE4630916.1"/>
    <property type="molecule type" value="Transcribed_RNA"/>
</dbReference>
<comment type="subcellular location">
    <subcellularLocation>
        <location evidence="1">Membrane</location>
        <topology evidence="1">Multi-pass membrane protein</topology>
    </subcellularLocation>
</comment>
<dbReference type="Pfam" id="PF01925">
    <property type="entry name" value="TauE"/>
    <property type="match status" value="2"/>
</dbReference>
<dbReference type="EMBL" id="HBNS01035018">
    <property type="protein sequence ID" value="CAE4630910.1"/>
    <property type="molecule type" value="Transcribed_RNA"/>
</dbReference>
<dbReference type="EMBL" id="HBNS01035020">
    <property type="protein sequence ID" value="CAE4630914.1"/>
    <property type="molecule type" value="Transcribed_RNA"/>
</dbReference>
<dbReference type="GO" id="GO:0016567">
    <property type="term" value="P:protein ubiquitination"/>
    <property type="evidence" value="ECO:0007669"/>
    <property type="project" value="TreeGrafter"/>
</dbReference>
<organism evidence="8">
    <name type="scientific">Ditylum brightwellii</name>
    <dbReference type="NCBI Taxonomy" id="49249"/>
    <lineage>
        <taxon>Eukaryota</taxon>
        <taxon>Sar</taxon>
        <taxon>Stramenopiles</taxon>
        <taxon>Ochrophyta</taxon>
        <taxon>Bacillariophyta</taxon>
        <taxon>Mediophyceae</taxon>
        <taxon>Lithodesmiophycidae</taxon>
        <taxon>Lithodesmiales</taxon>
        <taxon>Lithodesmiaceae</taxon>
        <taxon>Ditylum</taxon>
    </lineage>
</organism>
<keyword evidence="3 6" id="KW-1133">Transmembrane helix</keyword>
<dbReference type="PANTHER" id="PTHR14255">
    <property type="entry name" value="CEREBLON"/>
    <property type="match status" value="1"/>
</dbReference>
<feature type="transmembrane region" description="Helical" evidence="6">
    <location>
        <begin position="334"/>
        <end position="354"/>
    </location>
</feature>
<feature type="transmembrane region" description="Helical" evidence="6">
    <location>
        <begin position="514"/>
        <end position="536"/>
    </location>
</feature>
<feature type="transmembrane region" description="Helical" evidence="6">
    <location>
        <begin position="416"/>
        <end position="439"/>
    </location>
</feature>
<evidence type="ECO:0000256" key="4">
    <source>
        <dbReference type="ARBA" id="ARBA00023136"/>
    </source>
</evidence>
<feature type="region of interest" description="Disordered" evidence="5">
    <location>
        <begin position="279"/>
        <end position="305"/>
    </location>
</feature>
<feature type="transmembrane region" description="Helical" evidence="6">
    <location>
        <begin position="217"/>
        <end position="235"/>
    </location>
</feature>
<feature type="transmembrane region" description="Helical" evidence="6">
    <location>
        <begin position="155"/>
        <end position="173"/>
    </location>
</feature>
<sequence length="556" mass="60425">MSPLSMSLQKDNDDAHPPKEQQQQHKMNIQNNTKNDTAVEPSVFSLSLPWAAIVLLAITMAAIVTVAPKTISDNSNDEENSSWSFLQRTLTSIDGKPEKYTFEEDHPPLLPLTTSDYAGVICATLGLMVAAGGGIGGGGILVPIYILVMGFSPKHAIPLSNVTVFGGAVANVILNTKKRHPLADRPLVDWDLILVMEPLTIAGALVGAFLNKILPDILLVVMLVALLSYTANNTLKKAIKMYRIESRHMREQAESELVRITHEEEDDDDDEAEETLLDNMETQEDEATPGSNEGADEGDKMTEVNFNDDLPLKNEELEKILEEERTTPENNVKVLIIMFVVVLFINLIKGGGAFKSPLGIRCGSTSFWVANGLMLGWIIFISMYARDYLVKRYELKKRVGYEYVEGDIQWDERATIVYPIVCAAAGFFAGMFGVGGGIVKGPLMLAMGVHPAVSSATSACMILFTSFTATTSFVVFGLLLPDYAFVAVIIGFLATFVGQILLNHLMKKYKRNSYIAFSIGAVVLLSAFLMTIQSLVSIAEGEKEGGGGGGGICGHS</sequence>
<dbReference type="PANTHER" id="PTHR14255:SF3">
    <property type="entry name" value="SULFITE EXPORTER TAUE_SAFE FAMILY PROTEIN 5-RELATED"/>
    <property type="match status" value="1"/>
</dbReference>
<feature type="transmembrane region" description="Helical" evidence="6">
    <location>
        <begin position="366"/>
        <end position="385"/>
    </location>
</feature>
<evidence type="ECO:0000256" key="5">
    <source>
        <dbReference type="SAM" id="MobiDB-lite"/>
    </source>
</evidence>
<feature type="compositionally biased region" description="Basic and acidic residues" evidence="5">
    <location>
        <begin position="10"/>
        <end position="23"/>
    </location>
</feature>
<dbReference type="InterPro" id="IPR002781">
    <property type="entry name" value="TM_pro_TauE-like"/>
</dbReference>
<dbReference type="GO" id="GO:0031464">
    <property type="term" value="C:Cul4A-RING E3 ubiquitin ligase complex"/>
    <property type="evidence" value="ECO:0007669"/>
    <property type="project" value="TreeGrafter"/>
</dbReference>
<feature type="transmembrane region" description="Helical" evidence="6">
    <location>
        <begin position="483"/>
        <end position="502"/>
    </location>
</feature>
<evidence type="ECO:0000256" key="2">
    <source>
        <dbReference type="ARBA" id="ARBA00022692"/>
    </source>
</evidence>
<feature type="transmembrane region" description="Helical" evidence="6">
    <location>
        <begin position="451"/>
        <end position="477"/>
    </location>
</feature>
<evidence type="ECO:0000256" key="1">
    <source>
        <dbReference type="ARBA" id="ARBA00004141"/>
    </source>
</evidence>
<dbReference type="AlphaFoldDB" id="A0A6V2JK56"/>
<dbReference type="EMBL" id="HBNS01035017">
    <property type="protein sequence ID" value="CAE4630909.1"/>
    <property type="molecule type" value="Transcribed_RNA"/>
</dbReference>
<keyword evidence="4 6" id="KW-0472">Membrane</keyword>
<accession>A0A6V2JK56</accession>
<evidence type="ECO:0000256" key="3">
    <source>
        <dbReference type="ARBA" id="ARBA00022989"/>
    </source>
</evidence>
<feature type="region of interest" description="Disordered" evidence="5">
    <location>
        <begin position="1"/>
        <end position="26"/>
    </location>
</feature>
<protein>
    <submittedName>
        <fullName evidence="8">Uncharacterized protein</fullName>
    </submittedName>
</protein>
<dbReference type="GO" id="GO:0016020">
    <property type="term" value="C:membrane"/>
    <property type="evidence" value="ECO:0007669"/>
    <property type="project" value="UniProtKB-SubCell"/>
</dbReference>
<evidence type="ECO:0000313" key="7">
    <source>
        <dbReference type="EMBL" id="CAE4630909.1"/>
    </source>
</evidence>
<feature type="transmembrane region" description="Helical" evidence="6">
    <location>
        <begin position="43"/>
        <end position="67"/>
    </location>
</feature>
<evidence type="ECO:0000256" key="6">
    <source>
        <dbReference type="SAM" id="Phobius"/>
    </source>
</evidence>
<proteinExistence type="predicted"/>
<evidence type="ECO:0000313" key="8">
    <source>
        <dbReference type="EMBL" id="CAE4630910.1"/>
    </source>
</evidence>
<feature type="transmembrane region" description="Helical" evidence="6">
    <location>
        <begin position="193"/>
        <end position="210"/>
    </location>
</feature>
<name>A0A6V2JK56_9STRA</name>